<dbReference type="GO" id="GO:0005324">
    <property type="term" value="F:long-chain fatty acid transmembrane transporter activity"/>
    <property type="evidence" value="ECO:0007669"/>
    <property type="project" value="TreeGrafter"/>
</dbReference>
<dbReference type="Proteomes" id="UP001497382">
    <property type="component" value="Unassembled WGS sequence"/>
</dbReference>
<reference evidence="5 6" key="1">
    <citation type="submission" date="2024-04" db="EMBL/GenBank/DDBJ databases">
        <authorList>
            <person name="Rising A."/>
            <person name="Reimegard J."/>
            <person name="Sonavane S."/>
            <person name="Akerstrom W."/>
            <person name="Nylinder S."/>
            <person name="Hedman E."/>
            <person name="Kallberg Y."/>
        </authorList>
    </citation>
    <scope>NUCLEOTIDE SEQUENCE [LARGE SCALE GENOMIC DNA]</scope>
</reference>
<proteinExistence type="inferred from homology"/>
<evidence type="ECO:0000256" key="2">
    <source>
        <dbReference type="ARBA" id="ARBA00022598"/>
    </source>
</evidence>
<dbReference type="GO" id="GO:0004467">
    <property type="term" value="F:long-chain fatty acid-CoA ligase activity"/>
    <property type="evidence" value="ECO:0007669"/>
    <property type="project" value="TreeGrafter"/>
</dbReference>
<comment type="similarity">
    <text evidence="1">Belongs to the ATP-dependent AMP-binding enzyme family.</text>
</comment>
<evidence type="ECO:0000256" key="4">
    <source>
        <dbReference type="ARBA" id="ARBA00022840"/>
    </source>
</evidence>
<evidence type="ECO:0000313" key="6">
    <source>
        <dbReference type="Proteomes" id="UP001497382"/>
    </source>
</evidence>
<dbReference type="EMBL" id="CAXIEN010000192">
    <property type="protein sequence ID" value="CAL1285536.1"/>
    <property type="molecule type" value="Genomic_DNA"/>
</dbReference>
<sequence>MERFGYIVADSCSGGDYLYIHNKLYDNILECVENARLHKNSVQPAKIMYFSILSNTEIVQFLHETQTEEKRFGFCQLTKYNTAEKYSVYSSHKLLFETIVDTIGATKGVSWNDVPDCPNFEAKFGKKVKRALSDEEDAVEYLLSKKLSKKKASSLAGSFDLNLAPHSTSSEELKIQPYSIFLGKGVGQYIGEICRYLLNQPVREEEKQHCIKLMIGNGLRPHIWKEFQDRFRIKRIVELYGATEGNANIGEPGEMIGKIISNPVNSFDGYANQNETEKKIIRNYFEKGDIAFLSDVEGRAGMAAIQEDPEGVDFSELYQTISKKLPSYAIPLFLRISKQMEETGTYKLKKVTYQKEGFNPEEIPDPLFFLDAKQRTYLPLTKELYSYIIAGKLRL</sequence>
<keyword evidence="6" id="KW-1185">Reference proteome</keyword>
<dbReference type="Gene3D" id="3.40.50.12780">
    <property type="entry name" value="N-terminal domain of ligase-like"/>
    <property type="match status" value="1"/>
</dbReference>
<dbReference type="GO" id="GO:0005886">
    <property type="term" value="C:plasma membrane"/>
    <property type="evidence" value="ECO:0007669"/>
    <property type="project" value="TreeGrafter"/>
</dbReference>
<dbReference type="GO" id="GO:0005789">
    <property type="term" value="C:endoplasmic reticulum membrane"/>
    <property type="evidence" value="ECO:0007669"/>
    <property type="project" value="TreeGrafter"/>
</dbReference>
<keyword evidence="2" id="KW-0436">Ligase</keyword>
<protein>
    <submittedName>
        <fullName evidence="5">Uncharacterized protein</fullName>
    </submittedName>
</protein>
<dbReference type="GO" id="GO:0005524">
    <property type="term" value="F:ATP binding"/>
    <property type="evidence" value="ECO:0007669"/>
    <property type="project" value="UniProtKB-KW"/>
</dbReference>
<dbReference type="AlphaFoldDB" id="A0AAV2ANN8"/>
<organism evidence="5 6">
    <name type="scientific">Larinioides sclopetarius</name>
    <dbReference type="NCBI Taxonomy" id="280406"/>
    <lineage>
        <taxon>Eukaryota</taxon>
        <taxon>Metazoa</taxon>
        <taxon>Ecdysozoa</taxon>
        <taxon>Arthropoda</taxon>
        <taxon>Chelicerata</taxon>
        <taxon>Arachnida</taxon>
        <taxon>Araneae</taxon>
        <taxon>Araneomorphae</taxon>
        <taxon>Entelegynae</taxon>
        <taxon>Araneoidea</taxon>
        <taxon>Araneidae</taxon>
        <taxon>Larinioides</taxon>
    </lineage>
</organism>
<evidence type="ECO:0000256" key="1">
    <source>
        <dbReference type="ARBA" id="ARBA00006432"/>
    </source>
</evidence>
<comment type="caution">
    <text evidence="5">The sequence shown here is derived from an EMBL/GenBank/DDBJ whole genome shotgun (WGS) entry which is preliminary data.</text>
</comment>
<evidence type="ECO:0000256" key="3">
    <source>
        <dbReference type="ARBA" id="ARBA00022741"/>
    </source>
</evidence>
<dbReference type="SUPFAM" id="SSF56801">
    <property type="entry name" value="Acetyl-CoA synthetase-like"/>
    <property type="match status" value="1"/>
</dbReference>
<keyword evidence="3" id="KW-0547">Nucleotide-binding</keyword>
<gene>
    <name evidence="5" type="ORF">LARSCL_LOCUS13765</name>
</gene>
<name>A0AAV2ANN8_9ARAC</name>
<keyword evidence="4" id="KW-0067">ATP-binding</keyword>
<accession>A0AAV2ANN8</accession>
<dbReference type="PANTHER" id="PTHR43107:SF15">
    <property type="entry name" value="FATTY ACID TRANSPORT PROTEIN 3, ISOFORM A"/>
    <property type="match status" value="1"/>
</dbReference>
<dbReference type="PANTHER" id="PTHR43107">
    <property type="entry name" value="LONG-CHAIN FATTY ACID TRANSPORT PROTEIN"/>
    <property type="match status" value="1"/>
</dbReference>
<dbReference type="GO" id="GO:0044539">
    <property type="term" value="P:long-chain fatty acid import into cell"/>
    <property type="evidence" value="ECO:0007669"/>
    <property type="project" value="TreeGrafter"/>
</dbReference>
<evidence type="ECO:0000313" key="5">
    <source>
        <dbReference type="EMBL" id="CAL1285536.1"/>
    </source>
</evidence>
<dbReference type="InterPro" id="IPR042099">
    <property type="entry name" value="ANL_N_sf"/>
</dbReference>